<evidence type="ECO:0000256" key="2">
    <source>
        <dbReference type="ARBA" id="ARBA00022801"/>
    </source>
</evidence>
<proteinExistence type="predicted"/>
<dbReference type="Gene3D" id="3.20.20.80">
    <property type="entry name" value="Glycosidases"/>
    <property type="match status" value="1"/>
</dbReference>
<protein>
    <submittedName>
        <fullName evidence="6">Carbohydrate-binding protein</fullName>
    </submittedName>
</protein>
<dbReference type="InterPro" id="IPR017853">
    <property type="entry name" value="GH"/>
</dbReference>
<dbReference type="Pfam" id="PF00150">
    <property type="entry name" value="Cellulase"/>
    <property type="match status" value="1"/>
</dbReference>
<evidence type="ECO:0000256" key="4">
    <source>
        <dbReference type="SAM" id="SignalP"/>
    </source>
</evidence>
<dbReference type="SMART" id="SM00606">
    <property type="entry name" value="CBD_IV"/>
    <property type="match status" value="2"/>
</dbReference>
<name>A0ABT2C0U7_9BURK</name>
<feature type="signal peptide" evidence="4">
    <location>
        <begin position="1"/>
        <end position="29"/>
    </location>
</feature>
<dbReference type="EMBL" id="JANUHC010000004">
    <property type="protein sequence ID" value="MCS0630481.1"/>
    <property type="molecule type" value="Genomic_DNA"/>
</dbReference>
<dbReference type="InterPro" id="IPR001547">
    <property type="entry name" value="Glyco_hydro_5"/>
</dbReference>
<dbReference type="RefSeq" id="WP_259449584.1">
    <property type="nucleotide sequence ID" value="NZ_CP119520.1"/>
</dbReference>
<evidence type="ECO:0000259" key="5">
    <source>
        <dbReference type="PROSITE" id="PS51175"/>
    </source>
</evidence>
<dbReference type="PANTHER" id="PTHR31297">
    <property type="entry name" value="GLUCAN ENDO-1,6-BETA-GLUCOSIDASE B"/>
    <property type="match status" value="1"/>
</dbReference>
<accession>A0ABT2C0U7</accession>
<keyword evidence="1 4" id="KW-0732">Signal</keyword>
<dbReference type="SUPFAM" id="SSF49785">
    <property type="entry name" value="Galactose-binding domain-like"/>
    <property type="match status" value="2"/>
</dbReference>
<dbReference type="Pfam" id="PF03422">
    <property type="entry name" value="CBM_6"/>
    <property type="match status" value="2"/>
</dbReference>
<dbReference type="PANTHER" id="PTHR31297:SF13">
    <property type="entry name" value="PUTATIVE-RELATED"/>
    <property type="match status" value="1"/>
</dbReference>
<keyword evidence="3" id="KW-0326">Glycosidase</keyword>
<dbReference type="InterPro" id="IPR005084">
    <property type="entry name" value="CBM6"/>
</dbReference>
<dbReference type="Gene3D" id="2.60.120.260">
    <property type="entry name" value="Galactose-binding domain-like"/>
    <property type="match status" value="2"/>
</dbReference>
<dbReference type="SUPFAM" id="SSF51445">
    <property type="entry name" value="(Trans)glycosidases"/>
    <property type="match status" value="1"/>
</dbReference>
<sequence length="695" mass="75277">MNRNLVPTTRRAAALLALAGGLLAASAQAQTALPGTVQAETYAGMSGVVIEPTADTGGGSDVGYIDTGDWMSYSVNPSSSGWYTVSYRIATTGTTGQVVLSQNGQDMGPTIALPNTGGWQNWQTVTTRVFLSAGPQSIAVYAKGGGFNLNWIGFAKEAVGSLPMVHQSGKYWVDANGKRLNLRGTNLGNWLAMEFWMLGSSISTSNGAVPDQCTLENTLTSRFGATEKERLMGVWRDNWITTRDFDQMAAMGMNVVRVPFLYNVVENEAVPYSLRADAWKYLDFAIDEAEKRGMYVILDLHGAVGGQAASSEQHDGCVGPAAMWTNSTYQDRTKWLWDMIASRYKDRGAVLAYDLLNEPWGTDATTLANFAYQLAAVVRNKDPNHVILLPGHNSGIDAYGNPASHGLSNAAFWMHFYPGLWGWNEVSGATAQANMYQNWLHCATGDSREVCPWDAKLTALNTPFLVGEFQPWTLVGSYGGQNTRKAFDVFNSLGWAGTSWAYKNTSTGGSSGATSGWGWGLVTNSASGGTYGGLNVSTASNTQVEAYFKAFGSQPLVRNADITYWMNWQPTVGQRIEAEMFQYHAGMQVETTTDTGGGFNVGHTDNNDWMSYPVNVPTSGAYTVQFRVASANTGGQLAFKKDATELAVVTVPNTGGWQNWTTVSATVNLTAGQQNLTIFSKVGGWNMNWWQLTKQ</sequence>
<gene>
    <name evidence="6" type="ORF">NX786_14165</name>
</gene>
<comment type="caution">
    <text evidence="6">The sequence shown here is derived from an EMBL/GenBank/DDBJ whole genome shotgun (WGS) entry which is preliminary data.</text>
</comment>
<dbReference type="CDD" id="cd04080">
    <property type="entry name" value="CBM6_cellulase-like"/>
    <property type="match status" value="2"/>
</dbReference>
<dbReference type="PROSITE" id="PS51175">
    <property type="entry name" value="CBM6"/>
    <property type="match status" value="2"/>
</dbReference>
<evidence type="ECO:0000256" key="1">
    <source>
        <dbReference type="ARBA" id="ARBA00022729"/>
    </source>
</evidence>
<evidence type="ECO:0000313" key="6">
    <source>
        <dbReference type="EMBL" id="MCS0630481.1"/>
    </source>
</evidence>
<reference evidence="6" key="1">
    <citation type="submission" date="2022-08" db="EMBL/GenBank/DDBJ databases">
        <title>Reclassification of Massilia species as members of the genera Telluria, Duganella, Pseudoduganella, Mokoshia gen. nov. and Zemynaea gen. nov. using orthogonal and non-orthogonal genome-based approaches.</title>
        <authorList>
            <person name="Bowman J.P."/>
        </authorList>
    </citation>
    <scope>NUCLEOTIDE SEQUENCE</scope>
    <source>
        <strain evidence="6">LMG 11547</strain>
    </source>
</reference>
<organism evidence="6 7">
    <name type="scientific">Telluria mixta</name>
    <dbReference type="NCBI Taxonomy" id="34071"/>
    <lineage>
        <taxon>Bacteria</taxon>
        <taxon>Pseudomonadati</taxon>
        <taxon>Pseudomonadota</taxon>
        <taxon>Betaproteobacteria</taxon>
        <taxon>Burkholderiales</taxon>
        <taxon>Oxalobacteraceae</taxon>
        <taxon>Telluria group</taxon>
        <taxon>Telluria</taxon>
    </lineage>
</organism>
<dbReference type="InterPro" id="IPR008979">
    <property type="entry name" value="Galactose-bd-like_sf"/>
</dbReference>
<feature type="chain" id="PRO_5045488627" evidence="4">
    <location>
        <begin position="30"/>
        <end position="695"/>
    </location>
</feature>
<keyword evidence="7" id="KW-1185">Reference proteome</keyword>
<evidence type="ECO:0000256" key="3">
    <source>
        <dbReference type="ARBA" id="ARBA00023295"/>
    </source>
</evidence>
<dbReference type="InterPro" id="IPR006311">
    <property type="entry name" value="TAT_signal"/>
</dbReference>
<dbReference type="PROSITE" id="PS51318">
    <property type="entry name" value="TAT"/>
    <property type="match status" value="1"/>
</dbReference>
<feature type="domain" description="CBM6" evidence="5">
    <location>
        <begin position="35"/>
        <end position="155"/>
    </location>
</feature>
<feature type="domain" description="CBM6" evidence="5">
    <location>
        <begin position="574"/>
        <end position="693"/>
    </location>
</feature>
<dbReference type="InterPro" id="IPR006584">
    <property type="entry name" value="Cellulose-bd_IV"/>
</dbReference>
<dbReference type="InterPro" id="IPR050386">
    <property type="entry name" value="Glycosyl_hydrolase_5"/>
</dbReference>
<dbReference type="Proteomes" id="UP001165263">
    <property type="component" value="Unassembled WGS sequence"/>
</dbReference>
<evidence type="ECO:0000313" key="7">
    <source>
        <dbReference type="Proteomes" id="UP001165263"/>
    </source>
</evidence>
<keyword evidence="2" id="KW-0378">Hydrolase</keyword>